<dbReference type="InterPro" id="IPR036837">
    <property type="entry name" value="Cation_efflux_CTD_sf"/>
</dbReference>
<dbReference type="InParanoid" id="D8RLK9"/>
<keyword evidence="3 6" id="KW-0812">Transmembrane</keyword>
<feature type="domain" description="Cation efflux protein cytoplasmic" evidence="8">
    <location>
        <begin position="327"/>
        <end position="390"/>
    </location>
</feature>
<dbReference type="Pfam" id="PF01545">
    <property type="entry name" value="Cation_efflux"/>
    <property type="match status" value="1"/>
</dbReference>
<dbReference type="Gene3D" id="3.30.70.1350">
    <property type="entry name" value="Cation efflux protein, cytoplasmic domain"/>
    <property type="match status" value="1"/>
</dbReference>
<evidence type="ECO:0000256" key="3">
    <source>
        <dbReference type="ARBA" id="ARBA00022692"/>
    </source>
</evidence>
<evidence type="ECO:0000259" key="7">
    <source>
        <dbReference type="Pfam" id="PF01545"/>
    </source>
</evidence>
<dbReference type="FunFam" id="1.20.1510.10:FF:000005">
    <property type="entry name" value="Putative Cation diffusion facilitator 1"/>
    <property type="match status" value="1"/>
</dbReference>
<keyword evidence="5 6" id="KW-0472">Membrane</keyword>
<evidence type="ECO:0000256" key="5">
    <source>
        <dbReference type="ARBA" id="ARBA00023136"/>
    </source>
</evidence>
<dbReference type="InterPro" id="IPR050291">
    <property type="entry name" value="CDF_Transporter"/>
</dbReference>
<dbReference type="InterPro" id="IPR027469">
    <property type="entry name" value="Cation_efflux_TMD_sf"/>
</dbReference>
<feature type="transmembrane region" description="Helical" evidence="6">
    <location>
        <begin position="183"/>
        <end position="202"/>
    </location>
</feature>
<feature type="domain" description="Cation efflux protein transmembrane" evidence="7">
    <location>
        <begin position="121"/>
        <end position="310"/>
    </location>
</feature>
<comment type="subcellular location">
    <subcellularLocation>
        <location evidence="1">Membrane</location>
        <topology evidence="1">Multi-pass membrane protein</topology>
    </subcellularLocation>
</comment>
<dbReference type="PANTHER" id="PTHR43840">
    <property type="entry name" value="MITOCHONDRIAL METAL TRANSPORTER 1-RELATED"/>
    <property type="match status" value="1"/>
</dbReference>
<dbReference type="HOGENOM" id="CLU_013430_2_3_1"/>
<evidence type="ECO:0000256" key="4">
    <source>
        <dbReference type="ARBA" id="ARBA00022989"/>
    </source>
</evidence>
<dbReference type="OMA" id="MEVNYCP"/>
<dbReference type="SUPFAM" id="SSF160240">
    <property type="entry name" value="Cation efflux protein cytoplasmic domain-like"/>
    <property type="match status" value="1"/>
</dbReference>
<name>D8RLK9_SELML</name>
<protein>
    <submittedName>
        <fullName evidence="9">Uncharacterized protein SmMTP8</fullName>
    </submittedName>
</protein>
<keyword evidence="2" id="KW-0813">Transport</keyword>
<dbReference type="EMBL" id="GL377583">
    <property type="protein sequence ID" value="EFJ26742.1"/>
    <property type="molecule type" value="Genomic_DNA"/>
</dbReference>
<dbReference type="InterPro" id="IPR027470">
    <property type="entry name" value="Cation_efflux_CTD"/>
</dbReference>
<evidence type="ECO:0000313" key="10">
    <source>
        <dbReference type="Proteomes" id="UP000001514"/>
    </source>
</evidence>
<organism evidence="10">
    <name type="scientific">Selaginella moellendorffii</name>
    <name type="common">Spikemoss</name>
    <dbReference type="NCBI Taxonomy" id="88036"/>
    <lineage>
        <taxon>Eukaryota</taxon>
        <taxon>Viridiplantae</taxon>
        <taxon>Streptophyta</taxon>
        <taxon>Embryophyta</taxon>
        <taxon>Tracheophyta</taxon>
        <taxon>Lycopodiopsida</taxon>
        <taxon>Selaginellales</taxon>
        <taxon>Selaginellaceae</taxon>
        <taxon>Selaginella</taxon>
    </lineage>
</organism>
<dbReference type="Gene3D" id="1.20.1510.10">
    <property type="entry name" value="Cation efflux protein transmembrane domain"/>
    <property type="match status" value="1"/>
</dbReference>
<dbReference type="PANTHER" id="PTHR43840:SF13">
    <property type="entry name" value="CATION EFFLUX PROTEIN CYTOPLASMIC DOMAIN-CONTAINING PROTEIN"/>
    <property type="match status" value="1"/>
</dbReference>
<keyword evidence="10" id="KW-1185">Reference proteome</keyword>
<feature type="transmembrane region" description="Helical" evidence="6">
    <location>
        <begin position="139"/>
        <end position="162"/>
    </location>
</feature>
<dbReference type="FunFam" id="3.30.70.1350:FF:000005">
    <property type="entry name" value="Metal tolerance protein 4"/>
    <property type="match status" value="1"/>
</dbReference>
<keyword evidence="4 6" id="KW-1133">Transmembrane helix</keyword>
<dbReference type="STRING" id="88036.D8RLK9"/>
<dbReference type="OrthoDB" id="78296at2759"/>
<dbReference type="InterPro" id="IPR002524">
    <property type="entry name" value="Cation_efflux"/>
</dbReference>
<accession>D8RLK9</accession>
<dbReference type="KEGG" id="smo:SELMODRAFT_148084"/>
<dbReference type="NCBIfam" id="TIGR01297">
    <property type="entry name" value="CDF"/>
    <property type="match status" value="1"/>
</dbReference>
<reference evidence="9 10" key="1">
    <citation type="journal article" date="2011" name="Science">
        <title>The Selaginella genome identifies genetic changes associated with the evolution of vascular plants.</title>
        <authorList>
            <person name="Banks J.A."/>
            <person name="Nishiyama T."/>
            <person name="Hasebe M."/>
            <person name="Bowman J.L."/>
            <person name="Gribskov M."/>
            <person name="dePamphilis C."/>
            <person name="Albert V.A."/>
            <person name="Aono N."/>
            <person name="Aoyama T."/>
            <person name="Ambrose B.A."/>
            <person name="Ashton N.W."/>
            <person name="Axtell M.J."/>
            <person name="Barker E."/>
            <person name="Barker M.S."/>
            <person name="Bennetzen J.L."/>
            <person name="Bonawitz N.D."/>
            <person name="Chapple C."/>
            <person name="Cheng C."/>
            <person name="Correa L.G."/>
            <person name="Dacre M."/>
            <person name="DeBarry J."/>
            <person name="Dreyer I."/>
            <person name="Elias M."/>
            <person name="Engstrom E.M."/>
            <person name="Estelle M."/>
            <person name="Feng L."/>
            <person name="Finet C."/>
            <person name="Floyd S.K."/>
            <person name="Frommer W.B."/>
            <person name="Fujita T."/>
            <person name="Gramzow L."/>
            <person name="Gutensohn M."/>
            <person name="Harholt J."/>
            <person name="Hattori M."/>
            <person name="Heyl A."/>
            <person name="Hirai T."/>
            <person name="Hiwatashi Y."/>
            <person name="Ishikawa M."/>
            <person name="Iwata M."/>
            <person name="Karol K.G."/>
            <person name="Koehler B."/>
            <person name="Kolukisaoglu U."/>
            <person name="Kubo M."/>
            <person name="Kurata T."/>
            <person name="Lalonde S."/>
            <person name="Li K."/>
            <person name="Li Y."/>
            <person name="Litt A."/>
            <person name="Lyons E."/>
            <person name="Manning G."/>
            <person name="Maruyama T."/>
            <person name="Michael T.P."/>
            <person name="Mikami K."/>
            <person name="Miyazaki S."/>
            <person name="Morinaga S."/>
            <person name="Murata T."/>
            <person name="Mueller-Roeber B."/>
            <person name="Nelson D.R."/>
            <person name="Obara M."/>
            <person name="Oguri Y."/>
            <person name="Olmstead R.G."/>
            <person name="Onodera N."/>
            <person name="Petersen B.L."/>
            <person name="Pils B."/>
            <person name="Prigge M."/>
            <person name="Rensing S.A."/>
            <person name="Riano-Pachon D.M."/>
            <person name="Roberts A.W."/>
            <person name="Sato Y."/>
            <person name="Scheller H.V."/>
            <person name="Schulz B."/>
            <person name="Schulz C."/>
            <person name="Shakirov E.V."/>
            <person name="Shibagaki N."/>
            <person name="Shinohara N."/>
            <person name="Shippen D.E."/>
            <person name="Soerensen I."/>
            <person name="Sotooka R."/>
            <person name="Sugimoto N."/>
            <person name="Sugita M."/>
            <person name="Sumikawa N."/>
            <person name="Tanurdzic M."/>
            <person name="Theissen G."/>
            <person name="Ulvskov P."/>
            <person name="Wakazuki S."/>
            <person name="Weng J.K."/>
            <person name="Willats W.W."/>
            <person name="Wipf D."/>
            <person name="Wolf P.G."/>
            <person name="Yang L."/>
            <person name="Zimmer A.D."/>
            <person name="Zhu Q."/>
            <person name="Mitros T."/>
            <person name="Hellsten U."/>
            <person name="Loque D."/>
            <person name="Otillar R."/>
            <person name="Salamov A."/>
            <person name="Schmutz J."/>
            <person name="Shapiro H."/>
            <person name="Lindquist E."/>
            <person name="Lucas S."/>
            <person name="Rokhsar D."/>
            <person name="Grigoriev I.V."/>
        </authorList>
    </citation>
    <scope>NUCLEOTIDE SEQUENCE [LARGE SCALE GENOMIC DNA]</scope>
</reference>
<dbReference type="Pfam" id="PF16916">
    <property type="entry name" value="ZT_dimer"/>
    <property type="match status" value="1"/>
</dbReference>
<sequence>MDNVPLLQGFQERRECCGRFGSCKVDSGGNGDRDIDLERQQHTVICKLSRFQYYDMLTEEAFEDSSSPHQNHGIREYNKKQREALAMFEEVDALSHLGQGLRDDGKSSADREALAVNCSNLWNVILLALKVYATVASGSLAIAASTLDSLLDLLAGGILWFTQWTMKRTDIYNYPIGKLRVQPVGIVVFAAVMATLGLQVLIEGVRQLLNGKPETHLDMSQSIWMIAIMGTAIVVKLGLFLYCRSFKDEIILAYAMDHQFDVITNVVGLAAALLADRFYWWLDPIGAVALAIYTIVNWSKTVFENAVSLIGKSAPPEVLQKLTYMAFNHHRDIQHIDTVRAYTFGALFFVEVDIQLPETMPLKEAHDIGQSLQDKIEALAEVERAFVHLDFECTHKPEHQKSHFITDV</sequence>
<dbReference type="SUPFAM" id="SSF161111">
    <property type="entry name" value="Cation efflux protein transmembrane domain-like"/>
    <property type="match status" value="1"/>
</dbReference>
<dbReference type="GO" id="GO:0016020">
    <property type="term" value="C:membrane"/>
    <property type="evidence" value="ECO:0000318"/>
    <property type="project" value="GO_Central"/>
</dbReference>
<dbReference type="InterPro" id="IPR058533">
    <property type="entry name" value="Cation_efflux_TM"/>
</dbReference>
<dbReference type="GeneID" id="9640413"/>
<evidence type="ECO:0000259" key="8">
    <source>
        <dbReference type="Pfam" id="PF16916"/>
    </source>
</evidence>
<dbReference type="AlphaFoldDB" id="D8RLK9"/>
<evidence type="ECO:0000256" key="1">
    <source>
        <dbReference type="ARBA" id="ARBA00004141"/>
    </source>
</evidence>
<evidence type="ECO:0000256" key="2">
    <source>
        <dbReference type="ARBA" id="ARBA00022448"/>
    </source>
</evidence>
<evidence type="ECO:0000313" key="9">
    <source>
        <dbReference type="EMBL" id="EFJ26742.1"/>
    </source>
</evidence>
<feature type="transmembrane region" description="Helical" evidence="6">
    <location>
        <begin position="222"/>
        <end position="243"/>
    </location>
</feature>
<gene>
    <name evidence="9" type="primary">SmMTP8</name>
    <name evidence="9" type="ORF">SELMODRAFT_148084</name>
</gene>
<dbReference type="Proteomes" id="UP000001514">
    <property type="component" value="Unassembled WGS sequence"/>
</dbReference>
<proteinExistence type="predicted"/>
<evidence type="ECO:0000256" key="6">
    <source>
        <dbReference type="SAM" id="Phobius"/>
    </source>
</evidence>
<dbReference type="eggNOG" id="KOG1485">
    <property type="taxonomic scope" value="Eukaryota"/>
</dbReference>
<dbReference type="GO" id="GO:0008324">
    <property type="term" value="F:monoatomic cation transmembrane transporter activity"/>
    <property type="evidence" value="ECO:0000318"/>
    <property type="project" value="GO_Central"/>
</dbReference>
<dbReference type="Gramene" id="EFJ26742">
    <property type="protein sequence ID" value="EFJ26742"/>
    <property type="gene ID" value="SELMODRAFT_148084"/>
</dbReference>
<dbReference type="FunCoup" id="D8RLK9">
    <property type="interactions" value="8"/>
</dbReference>